<dbReference type="InterPro" id="IPR043504">
    <property type="entry name" value="Peptidase_S1_PA_chymotrypsin"/>
</dbReference>
<evidence type="ECO:0000256" key="2">
    <source>
        <dbReference type="ARBA" id="ARBA00023157"/>
    </source>
</evidence>
<evidence type="ECO:0000256" key="1">
    <source>
        <dbReference type="ARBA" id="ARBA00007664"/>
    </source>
</evidence>
<keyword evidence="3" id="KW-0732">Signal</keyword>
<dbReference type="Gene3D" id="2.40.10.10">
    <property type="entry name" value="Trypsin-like serine proteases"/>
    <property type="match status" value="1"/>
</dbReference>
<comment type="similarity">
    <text evidence="1">Belongs to the peptidase S1 family.</text>
</comment>
<dbReference type="Proteomes" id="UP001500979">
    <property type="component" value="Unassembled WGS sequence"/>
</dbReference>
<dbReference type="CDD" id="cd00190">
    <property type="entry name" value="Tryp_SPc"/>
    <property type="match status" value="1"/>
</dbReference>
<feature type="chain" id="PRO_5045193583" evidence="3">
    <location>
        <begin position="21"/>
        <end position="252"/>
    </location>
</feature>
<comment type="caution">
    <text evidence="5">The sequence shown here is derived from an EMBL/GenBank/DDBJ whole genome shotgun (WGS) entry which is preliminary data.</text>
</comment>
<keyword evidence="6" id="KW-1185">Reference proteome</keyword>
<reference evidence="5 6" key="1">
    <citation type="journal article" date="2019" name="Int. J. Syst. Evol. Microbiol.">
        <title>The Global Catalogue of Microorganisms (GCM) 10K type strain sequencing project: providing services to taxonomists for standard genome sequencing and annotation.</title>
        <authorList>
            <consortium name="The Broad Institute Genomics Platform"/>
            <consortium name="The Broad Institute Genome Sequencing Center for Infectious Disease"/>
            <person name="Wu L."/>
            <person name="Ma J."/>
        </authorList>
    </citation>
    <scope>NUCLEOTIDE SEQUENCE [LARGE SCALE GENOMIC DNA]</scope>
    <source>
        <strain evidence="5 6">JCM 9383</strain>
    </source>
</reference>
<dbReference type="InterPro" id="IPR050430">
    <property type="entry name" value="Peptidase_S1"/>
</dbReference>
<evidence type="ECO:0000313" key="6">
    <source>
        <dbReference type="Proteomes" id="UP001500979"/>
    </source>
</evidence>
<dbReference type="EMBL" id="BAAAUX010000023">
    <property type="protein sequence ID" value="GAA2811953.1"/>
    <property type="molecule type" value="Genomic_DNA"/>
</dbReference>
<organism evidence="5 6">
    <name type="scientific">Saccharopolyspora taberi</name>
    <dbReference type="NCBI Taxonomy" id="60895"/>
    <lineage>
        <taxon>Bacteria</taxon>
        <taxon>Bacillati</taxon>
        <taxon>Actinomycetota</taxon>
        <taxon>Actinomycetes</taxon>
        <taxon>Pseudonocardiales</taxon>
        <taxon>Pseudonocardiaceae</taxon>
        <taxon>Saccharopolyspora</taxon>
    </lineage>
</organism>
<dbReference type="PROSITE" id="PS50240">
    <property type="entry name" value="TRYPSIN_DOM"/>
    <property type="match status" value="1"/>
</dbReference>
<keyword evidence="5" id="KW-0378">Hydrolase</keyword>
<dbReference type="PRINTS" id="PR00722">
    <property type="entry name" value="CHYMOTRYPSIN"/>
</dbReference>
<dbReference type="RefSeq" id="WP_344684436.1">
    <property type="nucleotide sequence ID" value="NZ_BAAAUX010000023.1"/>
</dbReference>
<dbReference type="InterPro" id="IPR018114">
    <property type="entry name" value="TRYPSIN_HIS"/>
</dbReference>
<keyword evidence="2" id="KW-1015">Disulfide bond</keyword>
<feature type="domain" description="Peptidase S1" evidence="4">
    <location>
        <begin position="25"/>
        <end position="252"/>
    </location>
</feature>
<name>A0ABN3VJQ7_9PSEU</name>
<keyword evidence="5" id="KW-0645">Protease</keyword>
<dbReference type="GO" id="GO:0008233">
    <property type="term" value="F:peptidase activity"/>
    <property type="evidence" value="ECO:0007669"/>
    <property type="project" value="UniProtKB-KW"/>
</dbReference>
<proteinExistence type="inferred from homology"/>
<dbReference type="GO" id="GO:0006508">
    <property type="term" value="P:proteolysis"/>
    <property type="evidence" value="ECO:0007669"/>
    <property type="project" value="UniProtKB-KW"/>
</dbReference>
<accession>A0ABN3VJQ7</accession>
<protein>
    <submittedName>
        <fullName evidence="5">Serine protease</fullName>
    </submittedName>
</protein>
<evidence type="ECO:0000256" key="3">
    <source>
        <dbReference type="SAM" id="SignalP"/>
    </source>
</evidence>
<dbReference type="InterPro" id="IPR001314">
    <property type="entry name" value="Peptidase_S1A"/>
</dbReference>
<dbReference type="PROSITE" id="PS00134">
    <property type="entry name" value="TRYPSIN_HIS"/>
    <property type="match status" value="1"/>
</dbReference>
<dbReference type="PANTHER" id="PTHR24276">
    <property type="entry name" value="POLYSERASE-RELATED"/>
    <property type="match status" value="1"/>
</dbReference>
<feature type="signal peptide" evidence="3">
    <location>
        <begin position="1"/>
        <end position="20"/>
    </location>
</feature>
<dbReference type="SMART" id="SM00020">
    <property type="entry name" value="Tryp_SPc"/>
    <property type="match status" value="1"/>
</dbReference>
<dbReference type="InterPro" id="IPR009003">
    <property type="entry name" value="Peptidase_S1_PA"/>
</dbReference>
<dbReference type="Pfam" id="PF00089">
    <property type="entry name" value="Trypsin"/>
    <property type="match status" value="1"/>
</dbReference>
<evidence type="ECO:0000313" key="5">
    <source>
        <dbReference type="EMBL" id="GAA2811953.1"/>
    </source>
</evidence>
<evidence type="ECO:0000259" key="4">
    <source>
        <dbReference type="PROSITE" id="PS50240"/>
    </source>
</evidence>
<sequence length="252" mass="25735">MHLLAGAIAASLIAAPVASAAGTEVIGGGEATEPYEFMAATSLDGEFRCGGSLIAPDWVVSAAHCFAQKAPDGSIVPIPTDGLAARVGSHDRTAGGSEARISEIVLHPGFSVQGGDIALLRLDHPVPQRPIGIADASGPAGTATRVLGWGRTNEESGELPVRLRELDTRIVPDDRCGTLSDPHRNICTEGVVPGTNACDGDSGGPQLQGRPGEWELIGATGGPADGDGKCGTGYGRWSDLPQARDWITATTG</sequence>
<dbReference type="InterPro" id="IPR001254">
    <property type="entry name" value="Trypsin_dom"/>
</dbReference>
<dbReference type="PANTHER" id="PTHR24276:SF98">
    <property type="entry name" value="FI18310P1-RELATED"/>
    <property type="match status" value="1"/>
</dbReference>
<dbReference type="SUPFAM" id="SSF50494">
    <property type="entry name" value="Trypsin-like serine proteases"/>
    <property type="match status" value="1"/>
</dbReference>
<gene>
    <name evidence="5" type="ORF">GCM10010470_54240</name>
</gene>